<keyword evidence="2" id="KW-1185">Reference proteome</keyword>
<dbReference type="WBParaSite" id="BPAG_0000908101-mRNA-1">
    <property type="protein sequence ID" value="BPAG_0000908101-mRNA-1"/>
    <property type="gene ID" value="BPAG_0000908101"/>
</dbReference>
<sequence>MSYDGRSGACSTCTTQQYIHESAIGNIFSLLLSLMFNRQGQKMQFTKTNPTKIFKLKIQTRTTTIILHFP</sequence>
<name>A0A0N4TL36_BRUPA</name>
<gene>
    <name evidence="1" type="ORF">BPAG_LOCUS9043</name>
</gene>
<organism evidence="3">
    <name type="scientific">Brugia pahangi</name>
    <name type="common">Filarial nematode worm</name>
    <dbReference type="NCBI Taxonomy" id="6280"/>
    <lineage>
        <taxon>Eukaryota</taxon>
        <taxon>Metazoa</taxon>
        <taxon>Ecdysozoa</taxon>
        <taxon>Nematoda</taxon>
        <taxon>Chromadorea</taxon>
        <taxon>Rhabditida</taxon>
        <taxon>Spirurina</taxon>
        <taxon>Spiruromorpha</taxon>
        <taxon>Filarioidea</taxon>
        <taxon>Onchocercidae</taxon>
        <taxon>Brugia</taxon>
    </lineage>
</organism>
<accession>A0A0N4TL36</accession>
<evidence type="ECO:0000313" key="3">
    <source>
        <dbReference type="WBParaSite" id="BPAG_0000908101-mRNA-1"/>
    </source>
</evidence>
<protein>
    <submittedName>
        <fullName evidence="3">Ovule protein</fullName>
    </submittedName>
</protein>
<dbReference type="EMBL" id="UZAD01013145">
    <property type="protein sequence ID" value="VDN90229.1"/>
    <property type="molecule type" value="Genomic_DNA"/>
</dbReference>
<dbReference type="AlphaFoldDB" id="A0A0N4TL36"/>
<proteinExistence type="predicted"/>
<evidence type="ECO:0000313" key="1">
    <source>
        <dbReference type="EMBL" id="VDN90229.1"/>
    </source>
</evidence>
<reference evidence="3" key="1">
    <citation type="submission" date="2017-02" db="UniProtKB">
        <authorList>
            <consortium name="WormBaseParasite"/>
        </authorList>
    </citation>
    <scope>IDENTIFICATION</scope>
</reference>
<evidence type="ECO:0000313" key="2">
    <source>
        <dbReference type="Proteomes" id="UP000278627"/>
    </source>
</evidence>
<dbReference type="Proteomes" id="UP000278627">
    <property type="component" value="Unassembled WGS sequence"/>
</dbReference>
<reference evidence="1 2" key="2">
    <citation type="submission" date="2018-11" db="EMBL/GenBank/DDBJ databases">
        <authorList>
            <consortium name="Pathogen Informatics"/>
        </authorList>
    </citation>
    <scope>NUCLEOTIDE SEQUENCE [LARGE SCALE GENOMIC DNA]</scope>
</reference>